<dbReference type="Proteomes" id="UP001500350">
    <property type="component" value="Unassembled WGS sequence"/>
</dbReference>
<accession>A0ABN2DJ34</accession>
<evidence type="ECO:0000313" key="3">
    <source>
        <dbReference type="Proteomes" id="UP001500350"/>
    </source>
</evidence>
<evidence type="ECO:0000313" key="2">
    <source>
        <dbReference type="EMBL" id="GAA1576345.1"/>
    </source>
</evidence>
<feature type="compositionally biased region" description="Basic and acidic residues" evidence="1">
    <location>
        <begin position="69"/>
        <end position="78"/>
    </location>
</feature>
<reference evidence="2 3" key="1">
    <citation type="journal article" date="2019" name="Int. J. Syst. Evol. Microbiol.">
        <title>The Global Catalogue of Microorganisms (GCM) 10K type strain sequencing project: providing services to taxonomists for standard genome sequencing and annotation.</title>
        <authorList>
            <consortium name="The Broad Institute Genomics Platform"/>
            <consortium name="The Broad Institute Genome Sequencing Center for Infectious Disease"/>
            <person name="Wu L."/>
            <person name="Ma J."/>
        </authorList>
    </citation>
    <scope>NUCLEOTIDE SEQUENCE [LARGE SCALE GENOMIC DNA]</scope>
    <source>
        <strain evidence="2 3">JCM 14589</strain>
    </source>
</reference>
<feature type="compositionally biased region" description="Basic and acidic residues" evidence="1">
    <location>
        <begin position="24"/>
        <end position="43"/>
    </location>
</feature>
<proteinExistence type="predicted"/>
<sequence>MRILAHRVHEHRDGEDGATSAEATDEKPDDHPSDKSDEHEDQPATRLRPVSAAFAKLSSTATTWWPAAARREDAIEAR</sequence>
<protein>
    <submittedName>
        <fullName evidence="2">Uncharacterized protein</fullName>
    </submittedName>
</protein>
<dbReference type="EMBL" id="BAAANW010000030">
    <property type="protein sequence ID" value="GAA1576345.1"/>
    <property type="molecule type" value="Genomic_DNA"/>
</dbReference>
<keyword evidence="3" id="KW-1185">Reference proteome</keyword>
<evidence type="ECO:0000256" key="1">
    <source>
        <dbReference type="SAM" id="MobiDB-lite"/>
    </source>
</evidence>
<comment type="caution">
    <text evidence="2">The sequence shown here is derived from an EMBL/GenBank/DDBJ whole genome shotgun (WGS) entry which is preliminary data.</text>
</comment>
<organism evidence="2 3">
    <name type="scientific">Dermacoccus profundi</name>
    <dbReference type="NCBI Taxonomy" id="322602"/>
    <lineage>
        <taxon>Bacteria</taxon>
        <taxon>Bacillati</taxon>
        <taxon>Actinomycetota</taxon>
        <taxon>Actinomycetes</taxon>
        <taxon>Micrococcales</taxon>
        <taxon>Dermacoccaceae</taxon>
        <taxon>Dermacoccus</taxon>
    </lineage>
</organism>
<name>A0ABN2DJ34_9MICO</name>
<feature type="region of interest" description="Disordered" evidence="1">
    <location>
        <begin position="1"/>
        <end position="78"/>
    </location>
</feature>
<gene>
    <name evidence="2" type="ORF">GCM10009763_24490</name>
</gene>